<evidence type="ECO:0000313" key="3">
    <source>
        <dbReference type="EnsemblMetazoa" id="BGLB025869-PA"/>
    </source>
</evidence>
<dbReference type="InterPro" id="IPR038076">
    <property type="entry name" value="MgtE_N_sf"/>
</dbReference>
<name>A0A2C9L1B4_BIOGL</name>
<dbReference type="SUPFAM" id="SSF54631">
    <property type="entry name" value="CBS-domain pair"/>
    <property type="match status" value="1"/>
</dbReference>
<organism evidence="3 4">
    <name type="scientific">Biomphalaria glabrata</name>
    <name type="common">Bloodfluke planorb</name>
    <name type="synonym">Freshwater snail</name>
    <dbReference type="NCBI Taxonomy" id="6526"/>
    <lineage>
        <taxon>Eukaryota</taxon>
        <taxon>Metazoa</taxon>
        <taxon>Spiralia</taxon>
        <taxon>Lophotrochozoa</taxon>
        <taxon>Mollusca</taxon>
        <taxon>Gastropoda</taxon>
        <taxon>Heterobranchia</taxon>
        <taxon>Euthyneura</taxon>
        <taxon>Panpulmonata</taxon>
        <taxon>Hygrophila</taxon>
        <taxon>Lymnaeoidea</taxon>
        <taxon>Planorbidae</taxon>
        <taxon>Biomphalaria</taxon>
    </lineage>
</organism>
<feature type="domain" description="CBS" evidence="2">
    <location>
        <begin position="139"/>
        <end position="202"/>
    </location>
</feature>
<evidence type="ECO:0000259" key="2">
    <source>
        <dbReference type="PROSITE" id="PS51371"/>
    </source>
</evidence>
<dbReference type="InterPro" id="IPR000644">
    <property type="entry name" value="CBS_dom"/>
</dbReference>
<dbReference type="GO" id="GO:0016020">
    <property type="term" value="C:membrane"/>
    <property type="evidence" value="ECO:0007669"/>
    <property type="project" value="InterPro"/>
</dbReference>
<dbReference type="InterPro" id="IPR046342">
    <property type="entry name" value="CBS_dom_sf"/>
</dbReference>
<gene>
    <name evidence="3" type="primary">106064471</name>
</gene>
<dbReference type="InterPro" id="IPR006668">
    <property type="entry name" value="Mg_transptr_MgtE_intracell_dom"/>
</dbReference>
<dbReference type="AlphaFoldDB" id="A0A2C9L1B4"/>
<dbReference type="Gene3D" id="1.25.60.10">
    <property type="entry name" value="MgtE N-terminal domain-like"/>
    <property type="match status" value="1"/>
</dbReference>
<dbReference type="VEuPathDB" id="VectorBase:BGLB025869"/>
<dbReference type="Pfam" id="PF00571">
    <property type="entry name" value="CBS"/>
    <property type="match status" value="2"/>
</dbReference>
<protein>
    <recommendedName>
        <fullName evidence="2">CBS domain-containing protein</fullName>
    </recommendedName>
</protein>
<accession>A0A2C9L1B4</accession>
<dbReference type="SMART" id="SM00116">
    <property type="entry name" value="CBS"/>
    <property type="match status" value="2"/>
</dbReference>
<dbReference type="CDD" id="cd04606">
    <property type="entry name" value="CBS_pair_Mg_transporter"/>
    <property type="match status" value="1"/>
</dbReference>
<feature type="domain" description="CBS" evidence="2">
    <location>
        <begin position="204"/>
        <end position="250"/>
    </location>
</feature>
<dbReference type="Gene3D" id="3.10.580.10">
    <property type="entry name" value="CBS-domain"/>
    <property type="match status" value="1"/>
</dbReference>
<evidence type="ECO:0000313" key="4">
    <source>
        <dbReference type="Proteomes" id="UP000076420"/>
    </source>
</evidence>
<dbReference type="STRING" id="6526.A0A2C9L1B4"/>
<dbReference type="SUPFAM" id="SSF158791">
    <property type="entry name" value="MgtE N-terminal domain-like"/>
    <property type="match status" value="1"/>
</dbReference>
<dbReference type="PANTHER" id="PTHR43773:SF1">
    <property type="entry name" value="MAGNESIUM TRANSPORTER MGTE"/>
    <property type="match status" value="1"/>
</dbReference>
<dbReference type="PANTHER" id="PTHR43773">
    <property type="entry name" value="MAGNESIUM TRANSPORTER MGTE"/>
    <property type="match status" value="1"/>
</dbReference>
<dbReference type="PROSITE" id="PS51371">
    <property type="entry name" value="CBS"/>
    <property type="match status" value="2"/>
</dbReference>
<dbReference type="Pfam" id="PF03448">
    <property type="entry name" value="MgtE_N"/>
    <property type="match status" value="1"/>
</dbReference>
<proteinExistence type="predicted"/>
<dbReference type="EnsemblMetazoa" id="BGLB025869-RA">
    <property type="protein sequence ID" value="BGLB025869-PA"/>
    <property type="gene ID" value="BGLB025869"/>
</dbReference>
<reference evidence="3" key="1">
    <citation type="submission" date="2020-05" db="UniProtKB">
        <authorList>
            <consortium name="EnsemblMetazoa"/>
        </authorList>
    </citation>
    <scope>IDENTIFICATION</scope>
    <source>
        <strain evidence="3">BB02</strain>
    </source>
</reference>
<dbReference type="GO" id="GO:0015095">
    <property type="term" value="F:magnesium ion transmembrane transporter activity"/>
    <property type="evidence" value="ECO:0007669"/>
    <property type="project" value="InterPro"/>
</dbReference>
<dbReference type="Proteomes" id="UP000076420">
    <property type="component" value="Unassembled WGS sequence"/>
</dbReference>
<sequence length="250" mass="28753">MQNINNKKELTKSLHGLIENRDINALRAFVEDNNYVDVSEVLNDFELIDILFVFRSLKPSVTAEIFMDLNDELRQQIIDCLTRDEIKLTVASIRTSDIVGMLETLPENLVGKILDSCDTKTAKHLREFLKYPKESAGSYSHVKFVSLNTKDKIRDAIQKIKNEPELCHALNSYYVVDENEELVGVVNLKDIFFASRQESIKGIMQPNPLYVFANDDREVVSNMFQKYEIDEIPVVDEKKRLVGIISYDDV</sequence>
<keyword evidence="1" id="KW-0129">CBS domain</keyword>
<evidence type="ECO:0000256" key="1">
    <source>
        <dbReference type="PROSITE-ProRule" id="PRU00703"/>
    </source>
</evidence>
<dbReference type="SMART" id="SM00924">
    <property type="entry name" value="MgtE_N"/>
    <property type="match status" value="1"/>
</dbReference>
<dbReference type="InterPro" id="IPR006669">
    <property type="entry name" value="MgtE_transporter"/>
</dbReference>